<name>A0A853A767_9ACTN</name>
<keyword evidence="2" id="KW-0812">Transmembrane</keyword>
<dbReference type="Proteomes" id="UP000567795">
    <property type="component" value="Unassembled WGS sequence"/>
</dbReference>
<evidence type="ECO:0000256" key="1">
    <source>
        <dbReference type="SAM" id="MobiDB-lite"/>
    </source>
</evidence>
<keyword evidence="2" id="KW-1133">Transmembrane helix</keyword>
<organism evidence="3 4">
    <name type="scientific">Allostreptomyces psammosilenae</name>
    <dbReference type="NCBI Taxonomy" id="1892865"/>
    <lineage>
        <taxon>Bacteria</taxon>
        <taxon>Bacillati</taxon>
        <taxon>Actinomycetota</taxon>
        <taxon>Actinomycetes</taxon>
        <taxon>Kitasatosporales</taxon>
        <taxon>Streptomycetaceae</taxon>
        <taxon>Allostreptomyces</taxon>
    </lineage>
</organism>
<feature type="compositionally biased region" description="Pro residues" evidence="1">
    <location>
        <begin position="178"/>
        <end position="196"/>
    </location>
</feature>
<reference evidence="3 4" key="1">
    <citation type="submission" date="2020-07" db="EMBL/GenBank/DDBJ databases">
        <title>Sequencing the genomes of 1000 actinobacteria strains.</title>
        <authorList>
            <person name="Klenk H.-P."/>
        </authorList>
    </citation>
    <scope>NUCLEOTIDE SEQUENCE [LARGE SCALE GENOMIC DNA]</scope>
    <source>
        <strain evidence="3 4">DSM 42178</strain>
    </source>
</reference>
<evidence type="ECO:0000313" key="4">
    <source>
        <dbReference type="Proteomes" id="UP000567795"/>
    </source>
</evidence>
<dbReference type="RefSeq" id="WP_179815080.1">
    <property type="nucleotide sequence ID" value="NZ_JACBZD010000001.1"/>
</dbReference>
<proteinExistence type="predicted"/>
<gene>
    <name evidence="3" type="ORF">FHU37_003454</name>
</gene>
<feature type="region of interest" description="Disordered" evidence="1">
    <location>
        <begin position="173"/>
        <end position="196"/>
    </location>
</feature>
<dbReference type="AlphaFoldDB" id="A0A853A767"/>
<protein>
    <submittedName>
        <fullName evidence="3">Uncharacterized protein</fullName>
    </submittedName>
</protein>
<keyword evidence="4" id="KW-1185">Reference proteome</keyword>
<keyword evidence="2" id="KW-0472">Membrane</keyword>
<comment type="caution">
    <text evidence="3">The sequence shown here is derived from an EMBL/GenBank/DDBJ whole genome shotgun (WGS) entry which is preliminary data.</text>
</comment>
<evidence type="ECO:0000313" key="3">
    <source>
        <dbReference type="EMBL" id="NYI06511.1"/>
    </source>
</evidence>
<dbReference type="EMBL" id="JACBZD010000001">
    <property type="protein sequence ID" value="NYI06511.1"/>
    <property type="molecule type" value="Genomic_DNA"/>
</dbReference>
<sequence length="196" mass="21401">MTTAQEDQEIGRYFDGADLVEVPMRGGLRSQGDVLRVASLYGYRITGESRRTYSYGLVFRRDDTPAVRAHSVPFGYPPPPPVGPHGTVDPVVATRVARQEADLQRLRRRPARAASTIVVLPAMAVVALVRGLPLAAGFLVLLAALVVVLHLLTGRRLRSLEARATAMERQLATAPPHGWGPPAPRWGPPPQQPPWR</sequence>
<feature type="transmembrane region" description="Helical" evidence="2">
    <location>
        <begin position="111"/>
        <end position="129"/>
    </location>
</feature>
<evidence type="ECO:0000256" key="2">
    <source>
        <dbReference type="SAM" id="Phobius"/>
    </source>
</evidence>
<accession>A0A853A767</accession>
<feature type="transmembrane region" description="Helical" evidence="2">
    <location>
        <begin position="135"/>
        <end position="153"/>
    </location>
</feature>